<organism evidence="3 4">
    <name type="scientific">Mesorhizobium retamae</name>
    <dbReference type="NCBI Taxonomy" id="2912854"/>
    <lineage>
        <taxon>Bacteria</taxon>
        <taxon>Pseudomonadati</taxon>
        <taxon>Pseudomonadota</taxon>
        <taxon>Alphaproteobacteria</taxon>
        <taxon>Hyphomicrobiales</taxon>
        <taxon>Phyllobacteriaceae</taxon>
        <taxon>Mesorhizobium</taxon>
    </lineage>
</organism>
<dbReference type="NCBIfam" id="TIGR02601">
    <property type="entry name" value="autotrns_rpt"/>
    <property type="match status" value="9"/>
</dbReference>
<dbReference type="PROSITE" id="PS51208">
    <property type="entry name" value="AUTOTRANSPORTER"/>
    <property type="match status" value="1"/>
</dbReference>
<evidence type="ECO:0000256" key="1">
    <source>
        <dbReference type="ARBA" id="ARBA00022729"/>
    </source>
</evidence>
<keyword evidence="1" id="KW-0732">Signal</keyword>
<dbReference type="SUPFAM" id="SSF103515">
    <property type="entry name" value="Autotransporter"/>
    <property type="match status" value="1"/>
</dbReference>
<name>A0ABS9QMQ4_9HYPH</name>
<reference evidence="3 4" key="1">
    <citation type="submission" date="2022-02" db="EMBL/GenBank/DDBJ databases">
        <title>Draft genome sequence of Mezorhizobium retamae strain IRAMC:0171 isolated from Retama raetam nodules.</title>
        <authorList>
            <person name="Bengaied R."/>
            <person name="Sbissi I."/>
            <person name="Huber K."/>
            <person name="Ghodbane F."/>
            <person name="Nouioui I."/>
            <person name="Tarhouni M."/>
            <person name="Gtari M."/>
        </authorList>
    </citation>
    <scope>NUCLEOTIDE SEQUENCE [LARGE SCALE GENOMIC DNA]</scope>
    <source>
        <strain evidence="3 4">IRAMC:0171</strain>
    </source>
</reference>
<feature type="domain" description="Autotransporter" evidence="2">
    <location>
        <begin position="1864"/>
        <end position="2140"/>
    </location>
</feature>
<dbReference type="InterPro" id="IPR011050">
    <property type="entry name" value="Pectin_lyase_fold/virulence"/>
</dbReference>
<dbReference type="SMART" id="SM00869">
    <property type="entry name" value="Autotransporter"/>
    <property type="match status" value="1"/>
</dbReference>
<dbReference type="Proteomes" id="UP001201701">
    <property type="component" value="Unassembled WGS sequence"/>
</dbReference>
<proteinExistence type="predicted"/>
<comment type="caution">
    <text evidence="3">The sequence shown here is derived from an EMBL/GenBank/DDBJ whole genome shotgun (WGS) entry which is preliminary data.</text>
</comment>
<dbReference type="Pfam" id="PF12951">
    <property type="entry name" value="PATR"/>
    <property type="match status" value="9"/>
</dbReference>
<evidence type="ECO:0000313" key="4">
    <source>
        <dbReference type="Proteomes" id="UP001201701"/>
    </source>
</evidence>
<dbReference type="Gene3D" id="2.160.20.20">
    <property type="match status" value="2"/>
</dbReference>
<evidence type="ECO:0000259" key="2">
    <source>
        <dbReference type="PROSITE" id="PS51208"/>
    </source>
</evidence>
<dbReference type="InterPro" id="IPR051551">
    <property type="entry name" value="Autotransporter_adhesion"/>
</dbReference>
<dbReference type="Gene3D" id="2.40.128.130">
    <property type="entry name" value="Autotransporter beta-domain"/>
    <property type="match status" value="1"/>
</dbReference>
<dbReference type="InterPro" id="IPR005546">
    <property type="entry name" value="Autotransporte_beta"/>
</dbReference>
<dbReference type="NCBIfam" id="TIGR01414">
    <property type="entry name" value="autotrans_barl"/>
    <property type="match status" value="1"/>
</dbReference>
<evidence type="ECO:0000313" key="3">
    <source>
        <dbReference type="EMBL" id="MCG7508026.1"/>
    </source>
</evidence>
<dbReference type="PANTHER" id="PTHR35037">
    <property type="entry name" value="C-TERMINAL REGION OF AIDA-LIKE PROTEIN"/>
    <property type="match status" value="1"/>
</dbReference>
<dbReference type="InterPro" id="IPR013425">
    <property type="entry name" value="Autotrns_rpt"/>
</dbReference>
<dbReference type="InterPro" id="IPR006315">
    <property type="entry name" value="OM_autotransptr_brl_dom"/>
</dbReference>
<protein>
    <submittedName>
        <fullName evidence="3">Autotransporter domain-containing protein</fullName>
    </submittedName>
</protein>
<keyword evidence="4" id="KW-1185">Reference proteome</keyword>
<dbReference type="SUPFAM" id="SSF51126">
    <property type="entry name" value="Pectin lyase-like"/>
    <property type="match status" value="3"/>
</dbReference>
<dbReference type="InterPro" id="IPR036709">
    <property type="entry name" value="Autotransporte_beta_dom_sf"/>
</dbReference>
<sequence length="2140" mass="210758">MAPAALAADAVWNGLAGNSNYSSSANWVGGVPAEGTGSIATFGPLGGANTTVTLDQVGNFDIGTLRVWGAQSYVFDKTGGTNIFDIGSGLDIENGSSATFNISLGSMQIRGGSAQTAAINVLPGAALYFQNNSSAGDASINSSSAVGFFGMADAGTATILTTGQLGFWDLTTAGFASITANGGTVTFGANSSALFADIAASNATIVSFQGDSRGANAQISLFDTASLDLSSHNAGTITLVTLDSPDATTTVNLGANTLAVGGPALDMSFAGAISGTGGSLAKTGGGRLILSGANTYNGTTAVSGGVLNVQNGAAFGTSTVVVSNGAGLEMQSGSLITVTNALTLNGTGSLNGGALRNVAGDNRYNGAITLGSNTRINSDADQLFLSTITGVGTNLTVGGAGNTSVGNVTLGTGGITKDGTGGFALAGVSTYTGATTVNNGVLQLNNGSAIPDAGAVILSAPGRLNLQNSETIGSLAGSGNISLNAATLTTGGNNTTTTYSGIVSGAGALVKAGTGTLTLTGANSYAGGTTVAGGILELSGPVATLGAASARTTVSGATLDLGGTNQTQNGGVLLDAGSIQGGGLSSTGVFELRAGSVSANLSGTGQIEKNGAGTLTLSGSNSYSGGTRIAGGTLVAQGGSAVGDNSSVLVLTGSTFRVLNDERVATLSGSIGDATATVELNGADLTLGSTTSAAALYWGSITGSGGIVKDGNFRQVLAGNNSYDGATQILGGTLFAVGAGRDSISDGSAVTVAAGAKLSLVDPSLAPIFTGLESDDETIGSLAGAGTVDLGAQTLTVGGNNASTTFSGVITGSGGLTKTGSGTLILSGSSVGSPFTGTATVNQGILRVDGVFGDTVNDTAQVNVAGGGTLQGNGMIHGDVAIQANGTLSAGASPGTLTIAGDLTLDAGSTSKFEFGTPNVVGGATNDLVQVGGNLALAGNLEAEVASAGYYRLFEYGTLTPGSAFDSETVTSTNAGFTLAGHSIGFDIPGEVYMIALGAGQNIQFWDGSSATPNVVEGGTGTWDTASFNWTDVNGAVNTPWMQSVGVFAGFGGTVTVAGTQNFDTLQFTTGGYRLTGGSLAFKPASGTTGTIAVDGGVTAFVDSVLVNGTTATDFAKTGSGTLILTAANTYTGTTSILGGILQLGDGGNTGSIGAGNVINNGVLAFDRSDSVTFANDISGTGGLTQTGTGTVTLTGNNSFSGDTVVESGTLVAATGSALSADSHAFVDQGARLEIADGVHADVKGLSDGPSGQGGVVNIGTADNDTVLFIGFNGPASSDFSGQITGAGSLEIDQGDLTLRGASDIGGDLYVSPDATLTLFGPNASFNAAGGTNMVSALPGVEAGGSLNMLAGAKLTTDNLLVGGVMLLDGADTKATASGLTFVGSMANAAALTIQNGAVMDSLGGALIENPFEAANAVVTGTGSTWNVSTFLGIGNMFGGGTGNLTVTKGGVVNLTGDATATTVIAADPTSTGLGPSTVMVTGAGSKLTTVNLLVGLPPCACGDSLPGQLFIANGGSVIASQPVVIEQGSLLSLGSGGLSGSLVAPSITNNGRIQANFTDSVTLDLPISGTGRLSKYNTGTLVLNGANTYTGTTIVYGGRLVVGDSTHPGASLASTVTLKSGTSLGGIGTLGGLVTESGATVGPGNSIGTLNVTGDVSLAAGSTYEVEIAGNGTSDRIAATGKATLSGGEVAVTALDAQTSYQAGQTYTILTAAGGVTGGFDPAVLSRSAFLDASLLQSANAVDLKIAIKGSKPEEPGEKPVFVTVADTYNRKQTAGALDTLQQSGQSLALYNKLLPLSADEARAAFDGLSGEMNASTVTALLEDSRFIREAMNDRLRSAFETVGAVPLMAYGDDARDLTTAAVPSERYGAWGSVFGSWGRFDSDGNAAKLSRSVGGFVTGIDGMIVDDVRLGFLAGYSHSSLKVDDRRSSASTDNYHLGIYGGTQWGALAFRSGLAYTWSEIDSGRQVAFPGFADSLTGDYRAGTTQVFGELGYGIKAGSIALEPFANLAYVNVHTNGFTEQGGASALTVESGSNDVTFTTLGMRASTDFDLGTIKATARGMIGWRHGFGDITPTVSQAFTGSSIFQIAGAPIAKDAATLEAGLDFAIAPRATLGVSYQGQLGSGASDHGVRADFSVKF</sequence>
<dbReference type="RefSeq" id="WP_239369539.1">
    <property type="nucleotide sequence ID" value="NZ_JAKREW010000032.1"/>
</dbReference>
<dbReference type="InterPro" id="IPR012332">
    <property type="entry name" value="Autotransporter_pectin_lyase_C"/>
</dbReference>
<dbReference type="Pfam" id="PF03797">
    <property type="entry name" value="Autotransporter"/>
    <property type="match status" value="1"/>
</dbReference>
<dbReference type="PANTHER" id="PTHR35037:SF3">
    <property type="entry name" value="C-TERMINAL REGION OF AIDA-LIKE PROTEIN"/>
    <property type="match status" value="1"/>
</dbReference>
<accession>A0ABS9QMQ4</accession>
<dbReference type="EMBL" id="JAKREW010000032">
    <property type="protein sequence ID" value="MCG7508026.1"/>
    <property type="molecule type" value="Genomic_DNA"/>
</dbReference>
<gene>
    <name evidence="3" type="ORF">L4923_23575</name>
</gene>